<accession>A0A068WJJ4</accession>
<feature type="region of interest" description="Disordered" evidence="5">
    <location>
        <begin position="1"/>
        <end position="22"/>
    </location>
</feature>
<dbReference type="GO" id="GO:0005771">
    <property type="term" value="C:multivesicular body"/>
    <property type="evidence" value="ECO:0007669"/>
    <property type="project" value="TreeGrafter"/>
</dbReference>
<evidence type="ECO:0000256" key="5">
    <source>
        <dbReference type="SAM" id="MobiDB-lite"/>
    </source>
</evidence>
<protein>
    <recommendedName>
        <fullName evidence="3">Charged multivesicular body protein 5</fullName>
    </recommendedName>
</protein>
<evidence type="ECO:0000256" key="3">
    <source>
        <dbReference type="ARBA" id="ARBA00041078"/>
    </source>
</evidence>
<dbReference type="Proteomes" id="UP000492820">
    <property type="component" value="Unassembled WGS sequence"/>
</dbReference>
<evidence type="ECO:0000313" key="6">
    <source>
        <dbReference type="EMBL" id="CDS17858.1"/>
    </source>
</evidence>
<dbReference type="GO" id="GO:0006900">
    <property type="term" value="P:vesicle budding from membrane"/>
    <property type="evidence" value="ECO:0007669"/>
    <property type="project" value="TreeGrafter"/>
</dbReference>
<dbReference type="GO" id="GO:0032511">
    <property type="term" value="P:late endosome to vacuole transport via multivesicular body sorting pathway"/>
    <property type="evidence" value="ECO:0007669"/>
    <property type="project" value="TreeGrafter"/>
</dbReference>
<keyword evidence="2 4" id="KW-0175">Coiled coil</keyword>
<reference evidence="6" key="2">
    <citation type="submission" date="2014-06" db="EMBL/GenBank/DDBJ databases">
        <authorList>
            <person name="Aslett M."/>
        </authorList>
    </citation>
    <scope>NUCLEOTIDE SEQUENCE</scope>
</reference>
<evidence type="ECO:0000256" key="1">
    <source>
        <dbReference type="ARBA" id="ARBA00006190"/>
    </source>
</evidence>
<evidence type="ECO:0000313" key="8">
    <source>
        <dbReference type="WBParaSite" id="EgrG_001063800"/>
    </source>
</evidence>
<feature type="compositionally biased region" description="Low complexity" evidence="5">
    <location>
        <begin position="196"/>
        <end position="214"/>
    </location>
</feature>
<name>A0A068WJJ4_ECHGR</name>
<dbReference type="AlphaFoldDB" id="A0A068WJJ4"/>
<sequence length="223" mass="24172">MHRVFGRPSNSTKAPPSLTDAAANIDSRIETLDKSIGLKRGEIAKLQSQMRGMREGPAKNSLKRQALTKLKQMKALEAQRETLSNQSFNMGQASFALQNVKDTQTTVKAMKHGVKEFKKEAKNMKLDDIEDLQDDLADMLELNDEFGEALGRSVMPTTIDESELDAELEALGAEADLEGFLDADTAPSVPSADIGSSISVPNAPNAAASGNPPNADDRFSTWH</sequence>
<dbReference type="PANTHER" id="PTHR22761">
    <property type="entry name" value="CHARGED MULTIVESICULAR BODY PROTEIN"/>
    <property type="match status" value="1"/>
</dbReference>
<reference evidence="6 7" key="1">
    <citation type="journal article" date="2013" name="Nature">
        <title>The genomes of four tapeworm species reveal adaptations to parasitism.</title>
        <authorList>
            <person name="Tsai I.J."/>
            <person name="Zarowiecki M."/>
            <person name="Holroyd N."/>
            <person name="Garciarrubio A."/>
            <person name="Sanchez-Flores A."/>
            <person name="Brooks K.L."/>
            <person name="Tracey A."/>
            <person name="Bobes R.J."/>
            <person name="Fragoso G."/>
            <person name="Sciutto E."/>
            <person name="Aslett M."/>
            <person name="Beasley H."/>
            <person name="Bennett H.M."/>
            <person name="Cai J."/>
            <person name="Camicia F."/>
            <person name="Clark R."/>
            <person name="Cucher M."/>
            <person name="De Silva N."/>
            <person name="Day T.A."/>
            <person name="Deplazes P."/>
            <person name="Estrada K."/>
            <person name="Fernandez C."/>
            <person name="Holland P.W."/>
            <person name="Hou J."/>
            <person name="Hu S."/>
            <person name="Huckvale T."/>
            <person name="Hung S.S."/>
            <person name="Kamenetzky L."/>
            <person name="Keane J.A."/>
            <person name="Kiss F."/>
            <person name="Koziol U."/>
            <person name="Lambert O."/>
            <person name="Liu K."/>
            <person name="Luo X."/>
            <person name="Luo Y."/>
            <person name="Macchiaroli N."/>
            <person name="Nichol S."/>
            <person name="Paps J."/>
            <person name="Parkinson J."/>
            <person name="Pouchkina-Stantcheva N."/>
            <person name="Riddiford N."/>
            <person name="Rosenzvit M."/>
            <person name="Salinas G."/>
            <person name="Wasmuth J.D."/>
            <person name="Zamanian M."/>
            <person name="Zheng Y."/>
            <person name="Cai X."/>
            <person name="Soberon X."/>
            <person name="Olson P.D."/>
            <person name="Laclette J.P."/>
            <person name="Brehm K."/>
            <person name="Berriman M."/>
            <person name="Garciarrubio A."/>
            <person name="Bobes R.J."/>
            <person name="Fragoso G."/>
            <person name="Sanchez-Flores A."/>
            <person name="Estrada K."/>
            <person name="Cevallos M.A."/>
            <person name="Morett E."/>
            <person name="Gonzalez V."/>
            <person name="Portillo T."/>
            <person name="Ochoa-Leyva A."/>
            <person name="Jose M.V."/>
            <person name="Sciutto E."/>
            <person name="Landa A."/>
            <person name="Jimenez L."/>
            <person name="Valdes V."/>
            <person name="Carrero J.C."/>
            <person name="Larralde C."/>
            <person name="Morales-Montor J."/>
            <person name="Limon-Lason J."/>
            <person name="Soberon X."/>
            <person name="Laclette J.P."/>
        </authorList>
    </citation>
    <scope>NUCLEOTIDE SEQUENCE [LARGE SCALE GENOMIC DNA]</scope>
</reference>
<dbReference type="WBParaSite" id="EgrG_001063800">
    <property type="protein sequence ID" value="EgrG_001063800"/>
    <property type="gene ID" value="EgrG_001063800"/>
</dbReference>
<proteinExistence type="inferred from homology"/>
<dbReference type="InterPro" id="IPR005024">
    <property type="entry name" value="Snf7_fam"/>
</dbReference>
<gene>
    <name evidence="6" type="ORF">EgrG_001063800</name>
</gene>
<reference evidence="8" key="3">
    <citation type="submission" date="2020-10" db="UniProtKB">
        <authorList>
            <consortium name="WormBaseParasite"/>
        </authorList>
    </citation>
    <scope>IDENTIFICATION</scope>
</reference>
<evidence type="ECO:0000256" key="2">
    <source>
        <dbReference type="ARBA" id="ARBA00023054"/>
    </source>
</evidence>
<organism evidence="6">
    <name type="scientific">Echinococcus granulosus</name>
    <name type="common">Hydatid tapeworm</name>
    <dbReference type="NCBI Taxonomy" id="6210"/>
    <lineage>
        <taxon>Eukaryota</taxon>
        <taxon>Metazoa</taxon>
        <taxon>Spiralia</taxon>
        <taxon>Lophotrochozoa</taxon>
        <taxon>Platyhelminthes</taxon>
        <taxon>Cestoda</taxon>
        <taxon>Eucestoda</taxon>
        <taxon>Cyclophyllidea</taxon>
        <taxon>Taeniidae</taxon>
        <taxon>Echinococcus</taxon>
        <taxon>Echinococcus granulosus group</taxon>
    </lineage>
</organism>
<dbReference type="OrthoDB" id="3973241at2759"/>
<evidence type="ECO:0000313" key="7">
    <source>
        <dbReference type="Proteomes" id="UP000492820"/>
    </source>
</evidence>
<evidence type="ECO:0000256" key="4">
    <source>
        <dbReference type="SAM" id="Coils"/>
    </source>
</evidence>
<feature type="coiled-coil region" evidence="4">
    <location>
        <begin position="59"/>
        <end position="86"/>
    </location>
</feature>
<dbReference type="EMBL" id="LK028577">
    <property type="protein sequence ID" value="CDS17858.1"/>
    <property type="molecule type" value="Genomic_DNA"/>
</dbReference>
<dbReference type="PANTHER" id="PTHR22761:SF12">
    <property type="entry name" value="CHARGED MULTIVESICULAR BODY PROTEIN 5"/>
    <property type="match status" value="1"/>
</dbReference>
<feature type="region of interest" description="Disordered" evidence="5">
    <location>
        <begin position="179"/>
        <end position="223"/>
    </location>
</feature>
<comment type="similarity">
    <text evidence="1">Belongs to the SNF7 family.</text>
</comment>
<dbReference type="Pfam" id="PF03357">
    <property type="entry name" value="Snf7"/>
    <property type="match status" value="1"/>
</dbReference>
<dbReference type="Gene3D" id="6.10.140.1230">
    <property type="match status" value="1"/>
</dbReference>